<dbReference type="Proteomes" id="UP001058974">
    <property type="component" value="Chromosome 6"/>
</dbReference>
<dbReference type="AlphaFoldDB" id="A0A9D4WB93"/>
<evidence type="ECO:0000313" key="5">
    <source>
        <dbReference type="Proteomes" id="UP001058974"/>
    </source>
</evidence>
<accession>A0A9D4WB93</accession>
<comment type="similarity">
    <text evidence="1">Belongs to the GeBP family.</text>
</comment>
<feature type="compositionally biased region" description="Basic and acidic residues" evidence="2">
    <location>
        <begin position="246"/>
        <end position="257"/>
    </location>
</feature>
<reference evidence="4 5" key="1">
    <citation type="journal article" date="2022" name="Nat. Genet.">
        <title>Improved pea reference genome and pan-genome highlight genomic features and evolutionary characteristics.</title>
        <authorList>
            <person name="Yang T."/>
            <person name="Liu R."/>
            <person name="Luo Y."/>
            <person name="Hu S."/>
            <person name="Wang D."/>
            <person name="Wang C."/>
            <person name="Pandey M.K."/>
            <person name="Ge S."/>
            <person name="Xu Q."/>
            <person name="Li N."/>
            <person name="Li G."/>
            <person name="Huang Y."/>
            <person name="Saxena R.K."/>
            <person name="Ji Y."/>
            <person name="Li M."/>
            <person name="Yan X."/>
            <person name="He Y."/>
            <person name="Liu Y."/>
            <person name="Wang X."/>
            <person name="Xiang C."/>
            <person name="Varshney R.K."/>
            <person name="Ding H."/>
            <person name="Gao S."/>
            <person name="Zong X."/>
        </authorList>
    </citation>
    <scope>NUCLEOTIDE SEQUENCE [LARGE SCALE GENOMIC DNA]</scope>
    <source>
        <strain evidence="4 5">cv. Zhongwan 6</strain>
    </source>
</reference>
<feature type="region of interest" description="Disordered" evidence="2">
    <location>
        <begin position="202"/>
        <end position="289"/>
    </location>
</feature>
<protein>
    <recommendedName>
        <fullName evidence="3">Glabrous enhancer-binding protein-like DBD domain-containing protein</fullName>
    </recommendedName>
</protein>
<evidence type="ECO:0000259" key="3">
    <source>
        <dbReference type="Pfam" id="PF04504"/>
    </source>
</evidence>
<dbReference type="Gramene" id="Psat06G0397400-T1">
    <property type="protein sequence ID" value="KAI5398387.1"/>
    <property type="gene ID" value="KIW84_063974"/>
</dbReference>
<sequence length="399" mass="45151">MAFFQNRVVFPKEEYPEILEEYELEEEEEEEEDDYVLEPHEYLTNNETEQSHSTSSAIPTVILALPNAATAVAESPEPKRQRIEQVEEKKSMEDSRKLFQRLWTDEDEIVILQGFLDYNANRGSAYHNDSASFYDQIKSKLQLDFNKSQLVDKLRRLKKKYRNLLQKFDSGKEFFFKTAHEQATFEISHKIWNIATPIGIPVEDDGEINPNPNPNANPNPSPNSGHTTPVKNEPVIEKKRKGSRTAAEERQQLRKLNDNSAMNKDNHNNSTNNNSSNAEDESGDKSNSRHNVPVLIEETVKSCLTPFLKELSSTSNMGSPFGFGGRGLGGGGFSLNPMPFSFLNFGNGDKVGDEKWKNQQILELEVYSKRLELVQDEIKVALEELRSNSGAGAGGSRKF</sequence>
<dbReference type="PANTHER" id="PTHR31662:SF1">
    <property type="entry name" value="OS01G0249900 PROTEIN"/>
    <property type="match status" value="1"/>
</dbReference>
<dbReference type="Gramene" id="Psat6g147320.1">
    <property type="protein sequence ID" value="Psat6g147320.1.cds1"/>
    <property type="gene ID" value="Psat6g147320"/>
</dbReference>
<dbReference type="Gramene" id="PSAT_LOCUS27164_t1">
    <property type="protein sequence ID" value="CAL5208476.1"/>
    <property type="gene ID" value="PSAT_LOCUS27164"/>
</dbReference>
<dbReference type="InterPro" id="IPR007592">
    <property type="entry name" value="GEBP"/>
</dbReference>
<feature type="compositionally biased region" description="Pro residues" evidence="2">
    <location>
        <begin position="211"/>
        <end position="221"/>
    </location>
</feature>
<organism evidence="4 5">
    <name type="scientific">Pisum sativum</name>
    <name type="common">Garden pea</name>
    <name type="synonym">Lathyrus oleraceus</name>
    <dbReference type="NCBI Taxonomy" id="3888"/>
    <lineage>
        <taxon>Eukaryota</taxon>
        <taxon>Viridiplantae</taxon>
        <taxon>Streptophyta</taxon>
        <taxon>Embryophyta</taxon>
        <taxon>Tracheophyta</taxon>
        <taxon>Spermatophyta</taxon>
        <taxon>Magnoliopsida</taxon>
        <taxon>eudicotyledons</taxon>
        <taxon>Gunneridae</taxon>
        <taxon>Pentapetalae</taxon>
        <taxon>rosids</taxon>
        <taxon>fabids</taxon>
        <taxon>Fabales</taxon>
        <taxon>Fabaceae</taxon>
        <taxon>Papilionoideae</taxon>
        <taxon>50 kb inversion clade</taxon>
        <taxon>NPAAA clade</taxon>
        <taxon>Hologalegina</taxon>
        <taxon>IRL clade</taxon>
        <taxon>Fabeae</taxon>
        <taxon>Lathyrus</taxon>
    </lineage>
</organism>
<dbReference type="InterPro" id="IPR053932">
    <property type="entry name" value="GeBP-like_DBD"/>
</dbReference>
<feature type="compositionally biased region" description="Low complexity" evidence="2">
    <location>
        <begin position="268"/>
        <end position="277"/>
    </location>
</feature>
<feature type="domain" description="Glabrous enhancer-binding protein-like DBD" evidence="3">
    <location>
        <begin position="99"/>
        <end position="193"/>
    </location>
</feature>
<evidence type="ECO:0000256" key="1">
    <source>
        <dbReference type="ARBA" id="ARBA00010820"/>
    </source>
</evidence>
<dbReference type="EMBL" id="JAMSHJ010000006">
    <property type="protein sequence ID" value="KAI5398387.1"/>
    <property type="molecule type" value="Genomic_DNA"/>
</dbReference>
<gene>
    <name evidence="4" type="ORF">KIW84_063974</name>
</gene>
<name>A0A9D4WB93_PEA</name>
<evidence type="ECO:0000313" key="4">
    <source>
        <dbReference type="EMBL" id="KAI5398387.1"/>
    </source>
</evidence>
<dbReference type="Pfam" id="PF04504">
    <property type="entry name" value="GeBP-like_DBD"/>
    <property type="match status" value="1"/>
</dbReference>
<keyword evidence="5" id="KW-1185">Reference proteome</keyword>
<evidence type="ECO:0000256" key="2">
    <source>
        <dbReference type="SAM" id="MobiDB-lite"/>
    </source>
</evidence>
<comment type="caution">
    <text evidence="4">The sequence shown here is derived from an EMBL/GenBank/DDBJ whole genome shotgun (WGS) entry which is preliminary data.</text>
</comment>
<dbReference type="OrthoDB" id="669440at2759"/>
<proteinExistence type="inferred from homology"/>
<dbReference type="GO" id="GO:0006355">
    <property type="term" value="P:regulation of DNA-templated transcription"/>
    <property type="evidence" value="ECO:0007669"/>
    <property type="project" value="InterPro"/>
</dbReference>
<dbReference type="GO" id="GO:0005634">
    <property type="term" value="C:nucleus"/>
    <property type="evidence" value="ECO:0007669"/>
    <property type="project" value="TreeGrafter"/>
</dbReference>
<dbReference type="PANTHER" id="PTHR31662">
    <property type="entry name" value="BNAANNG10740D PROTEIN-RELATED"/>
    <property type="match status" value="1"/>
</dbReference>